<dbReference type="InterPro" id="IPR029063">
    <property type="entry name" value="SAM-dependent_MTases_sf"/>
</dbReference>
<dbReference type="EMBL" id="CP074371">
    <property type="protein sequence ID" value="QVI21682.1"/>
    <property type="molecule type" value="Genomic_DNA"/>
</dbReference>
<keyword evidence="2" id="KW-0808">Transferase</keyword>
<dbReference type="GO" id="GO:0032259">
    <property type="term" value="P:methylation"/>
    <property type="evidence" value="ECO:0007669"/>
    <property type="project" value="UniProtKB-KW"/>
</dbReference>
<dbReference type="Gene3D" id="3.40.50.150">
    <property type="entry name" value="Vaccinia Virus protein VP39"/>
    <property type="match status" value="1"/>
</dbReference>
<keyword evidence="3" id="KW-0949">S-adenosyl-L-methionine</keyword>
<name>A0ABX8CP20_9NOCA</name>
<reference evidence="5 6" key="1">
    <citation type="submission" date="2021-04" db="EMBL/GenBank/DDBJ databases">
        <title>Nocardia tengchongensis.</title>
        <authorList>
            <person name="Zhuang k."/>
            <person name="Ran Y."/>
            <person name="Li W."/>
        </authorList>
    </citation>
    <scope>NUCLEOTIDE SEQUENCE [LARGE SCALE GENOMIC DNA]</scope>
    <source>
        <strain evidence="5 6">CFH S0057</strain>
    </source>
</reference>
<dbReference type="CDD" id="cd02440">
    <property type="entry name" value="AdoMet_MTases"/>
    <property type="match status" value="1"/>
</dbReference>
<evidence type="ECO:0000256" key="1">
    <source>
        <dbReference type="ARBA" id="ARBA00022603"/>
    </source>
</evidence>
<dbReference type="PANTHER" id="PTHR43464">
    <property type="entry name" value="METHYLTRANSFERASE"/>
    <property type="match status" value="1"/>
</dbReference>
<dbReference type="GO" id="GO:0008168">
    <property type="term" value="F:methyltransferase activity"/>
    <property type="evidence" value="ECO:0007669"/>
    <property type="project" value="UniProtKB-KW"/>
</dbReference>
<proteinExistence type="predicted"/>
<sequence>MTQNKQVSDIADRSVGGLITWPRGYQLLTGVYFLGRAGGLVRHFAATAGIRPGDHAIDLGCGPGRLANELARQTGPQGRVVGVDPSAPMIEYARAHAAANCAFELGAAQSLPYPDASFDVATCTFAMHHIAEADRITALAGIFRVLRPGGRLLLADTHPATSGVRGLAIRAMAGLAAHREGHGSGGHGHTHDEPADALAAVDVRRYRGPLADIGFTAIEFRTGPFATGILTAVKPD</sequence>
<accession>A0ABX8CP20</accession>
<feature type="domain" description="Methyltransferase" evidence="4">
    <location>
        <begin position="57"/>
        <end position="150"/>
    </location>
</feature>
<protein>
    <submittedName>
        <fullName evidence="5">Methyltransferase domain-containing protein</fullName>
    </submittedName>
</protein>
<gene>
    <name evidence="5" type="ORF">KHQ06_00325</name>
</gene>
<evidence type="ECO:0000256" key="2">
    <source>
        <dbReference type="ARBA" id="ARBA00022679"/>
    </source>
</evidence>
<keyword evidence="6" id="KW-1185">Reference proteome</keyword>
<evidence type="ECO:0000256" key="3">
    <source>
        <dbReference type="ARBA" id="ARBA00022691"/>
    </source>
</evidence>
<dbReference type="SUPFAM" id="SSF53335">
    <property type="entry name" value="S-adenosyl-L-methionine-dependent methyltransferases"/>
    <property type="match status" value="1"/>
</dbReference>
<dbReference type="Proteomes" id="UP000683310">
    <property type="component" value="Chromosome"/>
</dbReference>
<evidence type="ECO:0000259" key="4">
    <source>
        <dbReference type="Pfam" id="PF13649"/>
    </source>
</evidence>
<dbReference type="InterPro" id="IPR041698">
    <property type="entry name" value="Methyltransf_25"/>
</dbReference>
<keyword evidence="1 5" id="KW-0489">Methyltransferase</keyword>
<dbReference type="PANTHER" id="PTHR43464:SF19">
    <property type="entry name" value="UBIQUINONE BIOSYNTHESIS O-METHYLTRANSFERASE, MITOCHONDRIAL"/>
    <property type="match status" value="1"/>
</dbReference>
<organism evidence="5 6">
    <name type="scientific">Nocardia tengchongensis</name>
    <dbReference type="NCBI Taxonomy" id="2055889"/>
    <lineage>
        <taxon>Bacteria</taxon>
        <taxon>Bacillati</taxon>
        <taxon>Actinomycetota</taxon>
        <taxon>Actinomycetes</taxon>
        <taxon>Mycobacteriales</taxon>
        <taxon>Nocardiaceae</taxon>
        <taxon>Nocardia</taxon>
    </lineage>
</organism>
<dbReference type="Pfam" id="PF13649">
    <property type="entry name" value="Methyltransf_25"/>
    <property type="match status" value="1"/>
</dbReference>
<evidence type="ECO:0000313" key="5">
    <source>
        <dbReference type="EMBL" id="QVI21682.1"/>
    </source>
</evidence>
<dbReference type="RefSeq" id="WP_213557783.1">
    <property type="nucleotide sequence ID" value="NZ_JBHZDI010000023.1"/>
</dbReference>
<evidence type="ECO:0000313" key="6">
    <source>
        <dbReference type="Proteomes" id="UP000683310"/>
    </source>
</evidence>